<feature type="transmembrane region" description="Helical" evidence="2">
    <location>
        <begin position="151"/>
        <end position="176"/>
    </location>
</feature>
<dbReference type="PIR" id="A87768">
    <property type="entry name" value="A87768"/>
</dbReference>
<dbReference type="HOGENOM" id="CLU_1469491_0_0_1"/>
<evidence type="ECO:0000313" key="5">
    <source>
        <dbReference type="WormBase" id="F54C1.8"/>
    </source>
</evidence>
<dbReference type="KEGG" id="cel:CELE_F54C1.8"/>
<dbReference type="CTD" id="186220"/>
<gene>
    <name evidence="3" type="ORF">CELE_F54C1.8</name>
    <name evidence="3 5" type="ORF">F54C1.8</name>
</gene>
<dbReference type="UCSC" id="F54C1.8">
    <property type="organism name" value="c. elegans"/>
</dbReference>
<dbReference type="InParanoid" id="P91325"/>
<evidence type="ECO:0000256" key="1">
    <source>
        <dbReference type="SAM" id="MobiDB-lite"/>
    </source>
</evidence>
<sequence length="214" mass="24574">MNSKKSMKKDSNSSSNKETKHENSNVSVLEIVDEHNIGPNQKRDRFGLWPEGLYCVFCILFGIAQFYAATSNFETREVAIITRRCFAAVDIFAGLLAFVLIFKSVRIIYIVLTVFSGITIGLESLTFMDTIYLLQRLPSLGIDKKYENCVFYLFIVALVVTLWKIVLGIFCFYVFLMRSCKSQLTLETERRKKRDRSCTPEKKMGSTEIAVMDY</sequence>
<feature type="transmembrane region" description="Helical" evidence="2">
    <location>
        <begin position="109"/>
        <end position="131"/>
    </location>
</feature>
<dbReference type="WormBase" id="F54C1.8">
    <property type="protein sequence ID" value="CE34315"/>
    <property type="gene ID" value="WBGene00018792"/>
</dbReference>
<dbReference type="AGR" id="WB:WBGene00018792"/>
<reference evidence="3 4" key="1">
    <citation type="journal article" date="1998" name="Science">
        <title>Genome sequence of the nematode C. elegans: a platform for investigating biology.</title>
        <authorList>
            <consortium name="The C. elegans sequencing consortium"/>
            <person name="Sulson J.E."/>
            <person name="Waterston R."/>
        </authorList>
    </citation>
    <scope>NUCLEOTIDE SEQUENCE [LARGE SCALE GENOMIC DNA]</scope>
    <source>
        <strain evidence="3 4">Bristol N2</strain>
    </source>
</reference>
<feature type="transmembrane region" description="Helical" evidence="2">
    <location>
        <begin position="81"/>
        <end position="102"/>
    </location>
</feature>
<dbReference type="eggNOG" id="ENOG502THXV">
    <property type="taxonomic scope" value="Eukaryota"/>
</dbReference>
<dbReference type="PaxDb" id="6239-F54C1.8"/>
<keyword evidence="4" id="KW-1185">Reference proteome</keyword>
<name>P91325_CAEEL</name>
<keyword evidence="2" id="KW-1133">Transmembrane helix</keyword>
<evidence type="ECO:0000313" key="4">
    <source>
        <dbReference type="Proteomes" id="UP000001940"/>
    </source>
</evidence>
<dbReference type="EMBL" id="BX284601">
    <property type="protein sequence ID" value="CCD67550.1"/>
    <property type="molecule type" value="Genomic_DNA"/>
</dbReference>
<dbReference type="AlphaFoldDB" id="P91325"/>
<accession>P91325</accession>
<feature type="transmembrane region" description="Helical" evidence="2">
    <location>
        <begin position="52"/>
        <end position="69"/>
    </location>
</feature>
<feature type="region of interest" description="Disordered" evidence="1">
    <location>
        <begin position="1"/>
        <end position="24"/>
    </location>
</feature>
<dbReference type="STRING" id="6239.F54C1.8.1"/>
<dbReference type="Proteomes" id="UP000001940">
    <property type="component" value="Chromosome I"/>
</dbReference>
<keyword evidence="2" id="KW-0812">Transmembrane</keyword>
<dbReference type="RefSeq" id="NP_491497.2">
    <property type="nucleotide sequence ID" value="NM_059096.2"/>
</dbReference>
<feature type="compositionally biased region" description="Basic and acidic residues" evidence="1">
    <location>
        <begin position="196"/>
        <end position="205"/>
    </location>
</feature>
<feature type="region of interest" description="Disordered" evidence="1">
    <location>
        <begin position="195"/>
        <end position="214"/>
    </location>
</feature>
<organism evidence="3 4">
    <name type="scientific">Caenorhabditis elegans</name>
    <dbReference type="NCBI Taxonomy" id="6239"/>
    <lineage>
        <taxon>Eukaryota</taxon>
        <taxon>Metazoa</taxon>
        <taxon>Ecdysozoa</taxon>
        <taxon>Nematoda</taxon>
        <taxon>Chromadorea</taxon>
        <taxon>Rhabditida</taxon>
        <taxon>Rhabditina</taxon>
        <taxon>Rhabditomorpha</taxon>
        <taxon>Rhabditoidea</taxon>
        <taxon>Rhabditidae</taxon>
        <taxon>Peloderinae</taxon>
        <taxon>Caenorhabditis</taxon>
    </lineage>
</organism>
<keyword evidence="2" id="KW-0472">Membrane</keyword>
<proteinExistence type="predicted"/>
<protein>
    <submittedName>
        <fullName evidence="3">Uncharacterized protein</fullName>
    </submittedName>
</protein>
<dbReference type="PANTHER" id="PTHR21759:SF2">
    <property type="entry name" value="PROTEIN CBG02235"/>
    <property type="match status" value="1"/>
</dbReference>
<evidence type="ECO:0000313" key="3">
    <source>
        <dbReference type="EMBL" id="CCD67550.1"/>
    </source>
</evidence>
<evidence type="ECO:0000256" key="2">
    <source>
        <dbReference type="SAM" id="Phobius"/>
    </source>
</evidence>
<dbReference type="Bgee" id="WBGene00018792">
    <property type="expression patterns" value="Expressed in adult organism and 1 other cell type or tissue"/>
</dbReference>
<dbReference type="GeneID" id="186220"/>
<dbReference type="PANTHER" id="PTHR21759">
    <property type="entry name" value="PROTEIN CBG02235-RELATED"/>
    <property type="match status" value="1"/>
</dbReference>